<dbReference type="Gene3D" id="3.30.2020.10">
    <property type="entry name" value="NE0471-like N-terminal domain"/>
    <property type="match status" value="1"/>
</dbReference>
<keyword evidence="2" id="KW-1185">Reference proteome</keyword>
<dbReference type="Proteomes" id="UP000199058">
    <property type="component" value="Unassembled WGS sequence"/>
</dbReference>
<dbReference type="EMBL" id="FOLH01000001">
    <property type="protein sequence ID" value="SFB83425.1"/>
    <property type="molecule type" value="Genomic_DNA"/>
</dbReference>
<evidence type="ECO:0008006" key="3">
    <source>
        <dbReference type="Google" id="ProtNLM"/>
    </source>
</evidence>
<evidence type="ECO:0000313" key="2">
    <source>
        <dbReference type="Proteomes" id="UP000199058"/>
    </source>
</evidence>
<dbReference type="SUPFAM" id="SSF143880">
    <property type="entry name" value="NE0471 N-terminal domain-like"/>
    <property type="match status" value="1"/>
</dbReference>
<dbReference type="OrthoDB" id="3233810at2"/>
<protein>
    <recommendedName>
        <fullName evidence="3">DUF2442 domain-containing protein</fullName>
    </recommendedName>
</protein>
<dbReference type="Pfam" id="PF10387">
    <property type="entry name" value="DUF2442"/>
    <property type="match status" value="1"/>
</dbReference>
<evidence type="ECO:0000313" key="1">
    <source>
        <dbReference type="EMBL" id="SFB83425.1"/>
    </source>
</evidence>
<dbReference type="AlphaFoldDB" id="A0A1I1E8H2"/>
<organism evidence="1 2">
    <name type="scientific">Marinospirillum celere</name>
    <dbReference type="NCBI Taxonomy" id="1122252"/>
    <lineage>
        <taxon>Bacteria</taxon>
        <taxon>Pseudomonadati</taxon>
        <taxon>Pseudomonadota</taxon>
        <taxon>Gammaproteobacteria</taxon>
        <taxon>Oceanospirillales</taxon>
        <taxon>Oceanospirillaceae</taxon>
        <taxon>Marinospirillum</taxon>
    </lineage>
</organism>
<accession>A0A1I1E8H2</accession>
<dbReference type="STRING" id="1122252.SAMN05660443_0432"/>
<sequence length="83" mass="9390">MIKILSFHFLENNHLFLEFSDGSKGIFDLPAYLAKKQGPLLEPLKDEGFLKRAFLDAGALSWPHGLELSPDRLHELTQKQQAA</sequence>
<gene>
    <name evidence="1" type="ORF">SAMN05660443_0432</name>
</gene>
<name>A0A1I1E8H2_9GAMM</name>
<dbReference type="InterPro" id="IPR036782">
    <property type="entry name" value="NE0471-like_N"/>
</dbReference>
<dbReference type="InterPro" id="IPR018841">
    <property type="entry name" value="DUF2442"/>
</dbReference>
<reference evidence="1 2" key="1">
    <citation type="submission" date="2016-10" db="EMBL/GenBank/DDBJ databases">
        <authorList>
            <person name="de Groot N.N."/>
        </authorList>
    </citation>
    <scope>NUCLEOTIDE SEQUENCE [LARGE SCALE GENOMIC DNA]</scope>
    <source>
        <strain evidence="1 2">DSM 18438</strain>
    </source>
</reference>
<dbReference type="RefSeq" id="WP_091958449.1">
    <property type="nucleotide sequence ID" value="NZ_FOLH01000001.1"/>
</dbReference>
<proteinExistence type="predicted"/>